<evidence type="ECO:0000256" key="1">
    <source>
        <dbReference type="ARBA" id="ARBA00023125"/>
    </source>
</evidence>
<dbReference type="Pfam" id="PF00440">
    <property type="entry name" value="TetR_N"/>
    <property type="match status" value="1"/>
</dbReference>
<dbReference type="RefSeq" id="WP_006674560.1">
    <property type="nucleotide sequence ID" value="NZ_AHKH01000001.1"/>
</dbReference>
<proteinExistence type="predicted"/>
<dbReference type="InterPro" id="IPR050624">
    <property type="entry name" value="HTH-type_Tx_Regulator"/>
</dbReference>
<dbReference type="SUPFAM" id="SSF46689">
    <property type="entry name" value="Homeodomain-like"/>
    <property type="match status" value="1"/>
</dbReference>
<comment type="caution">
    <text evidence="4">The sequence shown here is derived from an EMBL/GenBank/DDBJ whole genome shotgun (WGS) entry which is preliminary data.</text>
</comment>
<dbReference type="GO" id="GO:0003677">
    <property type="term" value="F:DNA binding"/>
    <property type="evidence" value="ECO:0007669"/>
    <property type="project" value="UniProtKB-UniRule"/>
</dbReference>
<dbReference type="InterPro" id="IPR001647">
    <property type="entry name" value="HTH_TetR"/>
</dbReference>
<reference evidence="4 5" key="1">
    <citation type="journal article" date="2012" name="J. Bacteriol.">
        <title>Genome Sequence of the Pattern-Forming Social Bacterium Paenibacillus dendritiformis C454 Chiral Morphotype.</title>
        <authorList>
            <person name="Sirota-Madi A."/>
            <person name="Olender T."/>
            <person name="Helman Y."/>
            <person name="Brainis I."/>
            <person name="Finkelshtein A."/>
            <person name="Roth D."/>
            <person name="Hagai E."/>
            <person name="Leshkowitz D."/>
            <person name="Brodsky L."/>
            <person name="Galatenko V."/>
            <person name="Nikolaev V."/>
            <person name="Gutnick D.L."/>
            <person name="Lancet D."/>
            <person name="Ben-Jacob E."/>
        </authorList>
    </citation>
    <scope>NUCLEOTIDE SEQUENCE [LARGE SCALE GENOMIC DNA]</scope>
    <source>
        <strain evidence="4 5">C454</strain>
    </source>
</reference>
<sequence>MKERIAEAAVQEIKSRGLKFAIRDVTSRLGISTKTLYQYFDSKEHIVTWIIQQAIQEMKDTEQRIMNDPSLSLVQKLKQALIILPSAFAFTDIRTLDELKRSYPEQWRRVDAYINEGWGNVRKLVNTGIEKQIIRPLDMELFIRIYVGAVYQLMDRGGAEERHLPLEEALTRTVELLLYGIVLTAPADGP</sequence>
<dbReference type="Gene3D" id="1.10.10.60">
    <property type="entry name" value="Homeodomain-like"/>
    <property type="match status" value="1"/>
</dbReference>
<evidence type="ECO:0000259" key="3">
    <source>
        <dbReference type="PROSITE" id="PS50977"/>
    </source>
</evidence>
<organism evidence="4 5">
    <name type="scientific">Paenibacillus dendritiformis C454</name>
    <dbReference type="NCBI Taxonomy" id="1131935"/>
    <lineage>
        <taxon>Bacteria</taxon>
        <taxon>Bacillati</taxon>
        <taxon>Bacillota</taxon>
        <taxon>Bacilli</taxon>
        <taxon>Bacillales</taxon>
        <taxon>Paenibacillaceae</taxon>
        <taxon>Paenibacillus</taxon>
    </lineage>
</organism>
<keyword evidence="5" id="KW-1185">Reference proteome</keyword>
<dbReference type="Proteomes" id="UP000003900">
    <property type="component" value="Unassembled WGS sequence"/>
</dbReference>
<evidence type="ECO:0000313" key="5">
    <source>
        <dbReference type="Proteomes" id="UP000003900"/>
    </source>
</evidence>
<dbReference type="InterPro" id="IPR009057">
    <property type="entry name" value="Homeodomain-like_sf"/>
</dbReference>
<evidence type="ECO:0000313" key="4">
    <source>
        <dbReference type="EMBL" id="EHQ64296.1"/>
    </source>
</evidence>
<dbReference type="SUPFAM" id="SSF48498">
    <property type="entry name" value="Tetracyclin repressor-like, C-terminal domain"/>
    <property type="match status" value="1"/>
</dbReference>
<feature type="domain" description="HTH tetR-type" evidence="3">
    <location>
        <begin position="1"/>
        <end position="58"/>
    </location>
</feature>
<dbReference type="PANTHER" id="PTHR43479:SF11">
    <property type="entry name" value="ACREF_ENVCD OPERON REPRESSOR-RELATED"/>
    <property type="match status" value="1"/>
</dbReference>
<gene>
    <name evidence="4" type="ORF">PDENDC454_00240</name>
</gene>
<feature type="DNA-binding region" description="H-T-H motif" evidence="2">
    <location>
        <begin position="21"/>
        <end position="40"/>
    </location>
</feature>
<dbReference type="STRING" id="1131935.PDENDC454_00240"/>
<name>H3S948_9BACL</name>
<dbReference type="PROSITE" id="PS50977">
    <property type="entry name" value="HTH_TETR_2"/>
    <property type="match status" value="1"/>
</dbReference>
<dbReference type="OrthoDB" id="9812134at2"/>
<keyword evidence="1 2" id="KW-0238">DNA-binding</keyword>
<dbReference type="InterPro" id="IPR036271">
    <property type="entry name" value="Tet_transcr_reg_TetR-rel_C_sf"/>
</dbReference>
<accession>H3S948</accession>
<dbReference type="Gene3D" id="1.10.357.10">
    <property type="entry name" value="Tetracycline Repressor, domain 2"/>
    <property type="match status" value="1"/>
</dbReference>
<dbReference type="EMBL" id="AHKH01000001">
    <property type="protein sequence ID" value="EHQ64296.1"/>
    <property type="molecule type" value="Genomic_DNA"/>
</dbReference>
<dbReference type="PANTHER" id="PTHR43479">
    <property type="entry name" value="ACREF/ENVCD OPERON REPRESSOR-RELATED"/>
    <property type="match status" value="1"/>
</dbReference>
<evidence type="ECO:0000256" key="2">
    <source>
        <dbReference type="PROSITE-ProRule" id="PRU00335"/>
    </source>
</evidence>
<dbReference type="AlphaFoldDB" id="H3S948"/>
<protein>
    <submittedName>
        <fullName evidence="4">TetR family transcriptional regulator</fullName>
    </submittedName>
</protein>
<dbReference type="PATRIC" id="fig|1131935.3.peg.48"/>
<dbReference type="PRINTS" id="PR00455">
    <property type="entry name" value="HTHTETR"/>
</dbReference>